<accession>M0N124</accession>
<organism evidence="1 2">
    <name type="scientific">Halococcus salifodinae DSM 8989</name>
    <dbReference type="NCBI Taxonomy" id="1227456"/>
    <lineage>
        <taxon>Archaea</taxon>
        <taxon>Methanobacteriati</taxon>
        <taxon>Methanobacteriota</taxon>
        <taxon>Stenosarchaea group</taxon>
        <taxon>Halobacteria</taxon>
        <taxon>Halobacteriales</taxon>
        <taxon>Halococcaceae</taxon>
        <taxon>Halococcus</taxon>
    </lineage>
</organism>
<evidence type="ECO:0000313" key="2">
    <source>
        <dbReference type="Proteomes" id="UP000011625"/>
    </source>
</evidence>
<dbReference type="Gene3D" id="2.60.200.30">
    <property type="entry name" value="Probable inorganic polyphosphate/atp-NAD kinase, domain 2"/>
    <property type="match status" value="1"/>
</dbReference>
<dbReference type="Pfam" id="PF20143">
    <property type="entry name" value="NAD_kinase_C"/>
    <property type="match status" value="1"/>
</dbReference>
<dbReference type="InterPro" id="IPR017437">
    <property type="entry name" value="ATP-NAD_kinase_PpnK-typ_C"/>
</dbReference>
<evidence type="ECO:0008006" key="3">
    <source>
        <dbReference type="Google" id="ProtNLM"/>
    </source>
</evidence>
<proteinExistence type="predicted"/>
<dbReference type="PATRIC" id="fig|1227456.3.peg.2851"/>
<dbReference type="STRING" id="1227456.C450_14072"/>
<dbReference type="GO" id="GO:0003951">
    <property type="term" value="F:NAD+ kinase activity"/>
    <property type="evidence" value="ECO:0007669"/>
    <property type="project" value="InterPro"/>
</dbReference>
<dbReference type="InterPro" id="IPR016064">
    <property type="entry name" value="NAD/diacylglycerol_kinase_sf"/>
</dbReference>
<reference evidence="1 2" key="1">
    <citation type="journal article" date="2014" name="PLoS Genet.">
        <title>Phylogenetically driven sequencing of extremely halophilic archaea reveals strategies for static and dynamic osmo-response.</title>
        <authorList>
            <person name="Becker E.A."/>
            <person name="Seitzer P.M."/>
            <person name="Tritt A."/>
            <person name="Larsen D."/>
            <person name="Krusor M."/>
            <person name="Yao A.I."/>
            <person name="Wu D."/>
            <person name="Madern D."/>
            <person name="Eisen J.A."/>
            <person name="Darling A.E."/>
            <person name="Facciotti M.T."/>
        </authorList>
    </citation>
    <scope>NUCLEOTIDE SEQUENCE [LARGE SCALE GENOMIC DNA]</scope>
    <source>
        <strain evidence="1 2">DSM 8989</strain>
    </source>
</reference>
<dbReference type="Proteomes" id="UP000011625">
    <property type="component" value="Unassembled WGS sequence"/>
</dbReference>
<sequence length="270" mass="27574">MSDGEPARRRESTSVGVVAPETDATAIVDAVDTAGGGVHDATETAATETVSTETAGIDPDAIVAVGDGGLRECVATDIGVPVLPIDVDRVPSLASGDDPDGIERFLAGEYPIRERPVVAVDTPTTNGRALRDVALVTAAPASISEFAVAAGTEVRGHDAENDGNRTPFARFRADGVVVATPVGSHGYARAAGGPVVVDGTDVGAVVPISPFATDPDHWVVPLAGVSLTVERDDADVELFVDGCSLGRVRSGSPVRITLDGTLRLASPHRV</sequence>
<dbReference type="GO" id="GO:0019674">
    <property type="term" value="P:NAD+ metabolic process"/>
    <property type="evidence" value="ECO:0007669"/>
    <property type="project" value="InterPro"/>
</dbReference>
<dbReference type="AlphaFoldDB" id="M0N124"/>
<gene>
    <name evidence="1" type="ORF">C450_14072</name>
</gene>
<comment type="caution">
    <text evidence="1">The sequence shown here is derived from an EMBL/GenBank/DDBJ whole genome shotgun (WGS) entry which is preliminary data.</text>
</comment>
<name>M0N124_9EURY</name>
<dbReference type="RefSeq" id="WP_005044415.1">
    <property type="nucleotide sequence ID" value="NZ_AOME01000070.1"/>
</dbReference>
<keyword evidence="2" id="KW-1185">Reference proteome</keyword>
<protein>
    <recommendedName>
        <fullName evidence="3">ATP-NAD/AcoX kinase</fullName>
    </recommendedName>
</protein>
<dbReference type="SUPFAM" id="SSF111331">
    <property type="entry name" value="NAD kinase/diacylglycerol kinase-like"/>
    <property type="match status" value="1"/>
</dbReference>
<evidence type="ECO:0000313" key="1">
    <source>
        <dbReference type="EMBL" id="EMA50809.1"/>
    </source>
</evidence>
<dbReference type="EMBL" id="AOME01000070">
    <property type="protein sequence ID" value="EMA50809.1"/>
    <property type="molecule type" value="Genomic_DNA"/>
</dbReference>
<dbReference type="OrthoDB" id="170401at2157"/>